<dbReference type="Proteomes" id="UP001300871">
    <property type="component" value="Unassembled WGS sequence"/>
</dbReference>
<evidence type="ECO:0000313" key="1">
    <source>
        <dbReference type="EMBL" id="MDB2002833.1"/>
    </source>
</evidence>
<accession>A0AAW6AZJ3</accession>
<comment type="caution">
    <text evidence="1">The sequence shown here is derived from an EMBL/GenBank/DDBJ whole genome shotgun (WGS) entry which is preliminary data.</text>
</comment>
<dbReference type="AlphaFoldDB" id="A0AAW6AZJ3"/>
<dbReference type="RefSeq" id="WP_054345863.1">
    <property type="nucleotide sequence ID" value="NZ_CABHNX010000144.1"/>
</dbReference>
<dbReference type="EMBL" id="JAQLGM010000096">
    <property type="protein sequence ID" value="MDB2002833.1"/>
    <property type="molecule type" value="Genomic_DNA"/>
</dbReference>
<name>A0AAW6AZJ3_CLOSY</name>
<proteinExistence type="predicted"/>
<protein>
    <submittedName>
        <fullName evidence="1">Uncharacterized protein</fullName>
    </submittedName>
</protein>
<organism evidence="1 2">
    <name type="scientific">Clostridium symbiosum</name>
    <name type="common">Bacteroides symbiosus</name>
    <dbReference type="NCBI Taxonomy" id="1512"/>
    <lineage>
        <taxon>Bacteria</taxon>
        <taxon>Bacillati</taxon>
        <taxon>Bacillota</taxon>
        <taxon>Clostridia</taxon>
        <taxon>Lachnospirales</taxon>
        <taxon>Lachnospiraceae</taxon>
        <taxon>Otoolea</taxon>
    </lineage>
</organism>
<sequence length="148" mass="17501">METEIIINKLEQSSGNYCRNQNEIYISLNNMLTLPNLVKESGELHSMLITPYLIGTDNNIIFELHYYEFEIEVCDSENSYLVDYPEGNLLTKEIVDNFKPKAFVALNDITFYERVLNDYLKNIQRALFKEERKSDSRLEKSMLYFQVF</sequence>
<evidence type="ECO:0000313" key="2">
    <source>
        <dbReference type="Proteomes" id="UP001300871"/>
    </source>
</evidence>
<reference evidence="1" key="1">
    <citation type="submission" date="2023-01" db="EMBL/GenBank/DDBJ databases">
        <title>Human gut microbiome strain richness.</title>
        <authorList>
            <person name="Chen-Liaw A."/>
        </authorList>
    </citation>
    <scope>NUCLEOTIDE SEQUENCE</scope>
    <source>
        <strain evidence="1">B1_m1001713B170214d0_201011</strain>
    </source>
</reference>
<gene>
    <name evidence="1" type="ORF">PM006_21745</name>
</gene>
<dbReference type="GeneID" id="57968248"/>